<reference evidence="1" key="1">
    <citation type="submission" date="2021-05" db="EMBL/GenBank/DDBJ databases">
        <authorList>
            <person name="Scholz U."/>
            <person name="Mascher M."/>
            <person name="Fiebig A."/>
        </authorList>
    </citation>
    <scope>NUCLEOTIDE SEQUENCE [LARGE SCALE GENOMIC DNA]</scope>
</reference>
<name>A0ACD5VC56_AVESA</name>
<accession>A0ACD5VC56</accession>
<organism evidence="1 2">
    <name type="scientific">Avena sativa</name>
    <name type="common">Oat</name>
    <dbReference type="NCBI Taxonomy" id="4498"/>
    <lineage>
        <taxon>Eukaryota</taxon>
        <taxon>Viridiplantae</taxon>
        <taxon>Streptophyta</taxon>
        <taxon>Embryophyta</taxon>
        <taxon>Tracheophyta</taxon>
        <taxon>Spermatophyta</taxon>
        <taxon>Magnoliopsida</taxon>
        <taxon>Liliopsida</taxon>
        <taxon>Poales</taxon>
        <taxon>Poaceae</taxon>
        <taxon>BOP clade</taxon>
        <taxon>Pooideae</taxon>
        <taxon>Poodae</taxon>
        <taxon>Poeae</taxon>
        <taxon>Poeae Chloroplast Group 1 (Aveneae type)</taxon>
        <taxon>Aveninae</taxon>
        <taxon>Avena</taxon>
    </lineage>
</organism>
<protein>
    <submittedName>
        <fullName evidence="1">Uncharacterized protein</fullName>
    </submittedName>
</protein>
<dbReference type="Proteomes" id="UP001732700">
    <property type="component" value="Chromosome 3A"/>
</dbReference>
<sequence>MEPEEAEAVLETIWDLHDKVSDAIHALSRAHFLRTVRRRAGDRPAGVVHIKGFPVDGDEDADLNSVAEEVRSLHAIRSALEDLEDQFECFLAVHSLQEAEGDVALQRLQQSHIMLSIRLKEHHGKNREVIDEVSNFINNVYHDIWPSPSVNKPERSRIYSGINTTKKRGKGSNFLGWIVSSSLDLARSSLNIKNIGGLLGNSAVLAVGMITMLQLHFLASGEQSLPCREYSYRRIRGGNSSAFETSSLAVDSRTGHLDVFLAKS</sequence>
<reference evidence="1" key="2">
    <citation type="submission" date="2025-09" db="UniProtKB">
        <authorList>
            <consortium name="EnsemblPlants"/>
        </authorList>
    </citation>
    <scope>IDENTIFICATION</scope>
</reference>
<proteinExistence type="predicted"/>
<evidence type="ECO:0000313" key="2">
    <source>
        <dbReference type="Proteomes" id="UP001732700"/>
    </source>
</evidence>
<evidence type="ECO:0000313" key="1">
    <source>
        <dbReference type="EnsemblPlants" id="AVESA.00010b.r2.3AG0418020.1.CDS"/>
    </source>
</evidence>
<keyword evidence="2" id="KW-1185">Reference proteome</keyword>
<dbReference type="EnsemblPlants" id="AVESA.00010b.r2.3AG0418020.1">
    <property type="protein sequence ID" value="AVESA.00010b.r2.3AG0418020.1.CDS"/>
    <property type="gene ID" value="AVESA.00010b.r2.3AG0418020"/>
</dbReference>